<evidence type="ECO:0000256" key="9">
    <source>
        <dbReference type="ARBA" id="ARBA00022982"/>
    </source>
</evidence>
<feature type="domain" description="Cytochrome oxidase subunit II copper A binding" evidence="17">
    <location>
        <begin position="112"/>
        <end position="254"/>
    </location>
</feature>
<accession>A0ABW9HEN8</accession>
<dbReference type="InterPro" id="IPR008972">
    <property type="entry name" value="Cupredoxin"/>
</dbReference>
<dbReference type="InterPro" id="IPR036909">
    <property type="entry name" value="Cyt_c-like_dom_sf"/>
</dbReference>
<dbReference type="Gene3D" id="1.10.760.10">
    <property type="entry name" value="Cytochrome c-like domain"/>
    <property type="match status" value="2"/>
</dbReference>
<evidence type="ECO:0000256" key="11">
    <source>
        <dbReference type="ARBA" id="ARBA00023004"/>
    </source>
</evidence>
<keyword evidence="12" id="KW-0186">Copper</keyword>
<reference evidence="19 20" key="1">
    <citation type="submission" date="2024-12" db="EMBL/GenBank/DDBJ databases">
        <title>Pseudomonas species isolated from Lotus nodules promote plant growth.</title>
        <authorList>
            <person name="Yu Y.-H."/>
            <person name="Kurtenbach J."/>
            <person name="Crosbie D."/>
            <person name="Brachmann A."/>
            <person name="Marin M."/>
        </authorList>
    </citation>
    <scope>NUCLEOTIDE SEQUENCE [LARGE SCALE GENOMIC DNA]</scope>
    <source>
        <strain evidence="19 20">PLb12A</strain>
    </source>
</reference>
<dbReference type="EC" id="7.1.1.9" evidence="3"/>
<dbReference type="PROSITE" id="PS51007">
    <property type="entry name" value="CYTC"/>
    <property type="match status" value="2"/>
</dbReference>
<comment type="similarity">
    <text evidence="2">Belongs to the cytochrome c oxidase subunit 2 family.</text>
</comment>
<comment type="catalytic activity">
    <reaction evidence="14">
        <text>4 Fe(II)-[cytochrome c] + O2 + 8 H(+)(in) = 4 Fe(III)-[cytochrome c] + 2 H2O + 4 H(+)(out)</text>
        <dbReference type="Rhea" id="RHEA:11436"/>
        <dbReference type="Rhea" id="RHEA-COMP:10350"/>
        <dbReference type="Rhea" id="RHEA-COMP:14399"/>
        <dbReference type="ChEBI" id="CHEBI:15377"/>
        <dbReference type="ChEBI" id="CHEBI:15378"/>
        <dbReference type="ChEBI" id="CHEBI:15379"/>
        <dbReference type="ChEBI" id="CHEBI:29033"/>
        <dbReference type="ChEBI" id="CHEBI:29034"/>
        <dbReference type="EC" id="7.1.1.9"/>
    </reaction>
</comment>
<evidence type="ECO:0000256" key="2">
    <source>
        <dbReference type="ARBA" id="ARBA00007866"/>
    </source>
</evidence>
<evidence type="ECO:0000256" key="6">
    <source>
        <dbReference type="ARBA" id="ARBA00022692"/>
    </source>
</evidence>
<evidence type="ECO:0000256" key="1">
    <source>
        <dbReference type="ARBA" id="ARBA00004141"/>
    </source>
</evidence>
<dbReference type="Gene3D" id="1.10.287.90">
    <property type="match status" value="1"/>
</dbReference>
<feature type="transmembrane region" description="Helical" evidence="16">
    <location>
        <begin position="83"/>
        <end position="104"/>
    </location>
</feature>
<evidence type="ECO:0000259" key="18">
    <source>
        <dbReference type="PROSITE" id="PS51007"/>
    </source>
</evidence>
<gene>
    <name evidence="19" type="ORF">ACKKH4_25310</name>
</gene>
<evidence type="ECO:0000259" key="17">
    <source>
        <dbReference type="PROSITE" id="PS50857"/>
    </source>
</evidence>
<name>A0ABW9HEN8_9PSED</name>
<evidence type="ECO:0000256" key="10">
    <source>
        <dbReference type="ARBA" id="ARBA00022989"/>
    </source>
</evidence>
<evidence type="ECO:0000256" key="8">
    <source>
        <dbReference type="ARBA" id="ARBA00022967"/>
    </source>
</evidence>
<sequence>MVIAIVLILIVIASVLFHILAPWHATPAASNWGSIDTTLFITLIISGIFFIAITVFMAVAVMRYRHKEGARAAYQPENKKLELWLIIITSVGIAGMLAPGLVVYNDFIRVPKEAYDLEVVAQQWQWAFRFPGQDGKLGKSDIKFVDSANPLGVDPKDPAGQDDVLVMNNEVRLPLDRPVKVLLRAKDVLHDFYVPQIRSKMDMVPGMVSYFWFTPTKTGKYEVLCAEFCGVGHYNMRGHMIVEEQGVFDQWLKGQPTFAQTLTATAKPGRDSVLEKGRQLVEQLGCKACHSQDGGASLGPGWKGLYGRTEQLADGTSVQVDEAYLKESILDPKARLVQGYPPVMVAYTLKDDELGAVIALIKSLGAAGQDGEPSTGEASSPGEDLVAQGQRLAGSLGCLACHSVDGNKGVGPGWQGLYGKTETLADDTSVKVDEDYLKDSVLHPNAKIVKGYAAVMPTLAASDEELNALIAFIKSKANADADANNAQPGKSP</sequence>
<dbReference type="RefSeq" id="WP_056722927.1">
    <property type="nucleotide sequence ID" value="NZ_CP178857.1"/>
</dbReference>
<dbReference type="PROSITE" id="PS50857">
    <property type="entry name" value="COX2_CUA"/>
    <property type="match status" value="1"/>
</dbReference>
<evidence type="ECO:0000256" key="3">
    <source>
        <dbReference type="ARBA" id="ARBA00012949"/>
    </source>
</evidence>
<keyword evidence="9" id="KW-0249">Electron transport</keyword>
<dbReference type="Pfam" id="PF00116">
    <property type="entry name" value="COX2"/>
    <property type="match status" value="1"/>
</dbReference>
<dbReference type="SUPFAM" id="SSF46626">
    <property type="entry name" value="Cytochrome c"/>
    <property type="match status" value="2"/>
</dbReference>
<dbReference type="EMBL" id="JBJVNW010000018">
    <property type="protein sequence ID" value="MFM9520549.1"/>
    <property type="molecule type" value="Genomic_DNA"/>
</dbReference>
<keyword evidence="4" id="KW-0813">Transport</keyword>
<keyword evidence="5 15" id="KW-0349">Heme</keyword>
<keyword evidence="11 15" id="KW-0408">Iron</keyword>
<keyword evidence="10 16" id="KW-1133">Transmembrane helix</keyword>
<evidence type="ECO:0000313" key="20">
    <source>
        <dbReference type="Proteomes" id="UP001631987"/>
    </source>
</evidence>
<evidence type="ECO:0000256" key="4">
    <source>
        <dbReference type="ARBA" id="ARBA00022448"/>
    </source>
</evidence>
<keyword evidence="7 15" id="KW-0479">Metal-binding</keyword>
<proteinExistence type="inferred from homology"/>
<dbReference type="InterPro" id="IPR001505">
    <property type="entry name" value="Copper_CuA"/>
</dbReference>
<dbReference type="InterPro" id="IPR002429">
    <property type="entry name" value="CcO_II-like_C"/>
</dbReference>
<evidence type="ECO:0000313" key="19">
    <source>
        <dbReference type="EMBL" id="MFM9520549.1"/>
    </source>
</evidence>
<evidence type="ECO:0000256" key="7">
    <source>
        <dbReference type="ARBA" id="ARBA00022723"/>
    </source>
</evidence>
<dbReference type="InterPro" id="IPR045187">
    <property type="entry name" value="CcO_II"/>
</dbReference>
<dbReference type="SUPFAM" id="SSF49503">
    <property type="entry name" value="Cupredoxins"/>
    <property type="match status" value="1"/>
</dbReference>
<keyword evidence="6 16" id="KW-0812">Transmembrane</keyword>
<evidence type="ECO:0000256" key="5">
    <source>
        <dbReference type="ARBA" id="ARBA00022617"/>
    </source>
</evidence>
<dbReference type="CDD" id="cd13919">
    <property type="entry name" value="CuRO_HCO_II_like_5"/>
    <property type="match status" value="1"/>
</dbReference>
<feature type="domain" description="Cytochrome c" evidence="18">
    <location>
        <begin position="384"/>
        <end position="477"/>
    </location>
</feature>
<comment type="caution">
    <text evidence="19">The sequence shown here is derived from an EMBL/GenBank/DDBJ whole genome shotgun (WGS) entry which is preliminary data.</text>
</comment>
<dbReference type="Proteomes" id="UP001631987">
    <property type="component" value="Unassembled WGS sequence"/>
</dbReference>
<keyword evidence="8" id="KW-1278">Translocase</keyword>
<dbReference type="PROSITE" id="PS00078">
    <property type="entry name" value="COX2"/>
    <property type="match status" value="1"/>
</dbReference>
<evidence type="ECO:0000256" key="15">
    <source>
        <dbReference type="PROSITE-ProRule" id="PRU00433"/>
    </source>
</evidence>
<evidence type="ECO:0000256" key="14">
    <source>
        <dbReference type="ARBA" id="ARBA00047816"/>
    </source>
</evidence>
<dbReference type="Gene3D" id="2.60.40.420">
    <property type="entry name" value="Cupredoxins - blue copper proteins"/>
    <property type="match status" value="1"/>
</dbReference>
<dbReference type="Pfam" id="PF00034">
    <property type="entry name" value="Cytochrom_C"/>
    <property type="match status" value="2"/>
</dbReference>
<protein>
    <recommendedName>
        <fullName evidence="3">cytochrome-c oxidase</fullName>
        <ecNumber evidence="3">7.1.1.9</ecNumber>
    </recommendedName>
</protein>
<evidence type="ECO:0000256" key="13">
    <source>
        <dbReference type="ARBA" id="ARBA00023136"/>
    </source>
</evidence>
<dbReference type="PANTHER" id="PTHR22888:SF9">
    <property type="entry name" value="CYTOCHROME C OXIDASE SUBUNIT 2"/>
    <property type="match status" value="1"/>
</dbReference>
<keyword evidence="20" id="KW-1185">Reference proteome</keyword>
<evidence type="ECO:0000256" key="12">
    <source>
        <dbReference type="ARBA" id="ARBA00023008"/>
    </source>
</evidence>
<feature type="domain" description="Cytochrome c" evidence="18">
    <location>
        <begin position="272"/>
        <end position="365"/>
    </location>
</feature>
<evidence type="ECO:0000256" key="16">
    <source>
        <dbReference type="SAM" id="Phobius"/>
    </source>
</evidence>
<feature type="transmembrane region" description="Helical" evidence="16">
    <location>
        <begin position="38"/>
        <end position="62"/>
    </location>
</feature>
<dbReference type="InterPro" id="IPR009056">
    <property type="entry name" value="Cyt_c-like_dom"/>
</dbReference>
<comment type="subcellular location">
    <subcellularLocation>
        <location evidence="1">Membrane</location>
        <topology evidence="1">Multi-pass membrane protein</topology>
    </subcellularLocation>
</comment>
<organism evidence="19 20">
    <name type="scientific">Pseudomonas monachiensis</name>
    <dbReference type="NCBI Taxonomy" id="3060212"/>
    <lineage>
        <taxon>Bacteria</taxon>
        <taxon>Pseudomonadati</taxon>
        <taxon>Pseudomonadota</taxon>
        <taxon>Gammaproteobacteria</taxon>
        <taxon>Pseudomonadales</taxon>
        <taxon>Pseudomonadaceae</taxon>
        <taxon>Pseudomonas</taxon>
    </lineage>
</organism>
<dbReference type="InterPro" id="IPR036257">
    <property type="entry name" value="Cyt_c_oxidase_su2_TM_sf"/>
</dbReference>
<dbReference type="PANTHER" id="PTHR22888">
    <property type="entry name" value="CYTOCHROME C OXIDASE, SUBUNIT II"/>
    <property type="match status" value="1"/>
</dbReference>
<keyword evidence="13 16" id="KW-0472">Membrane</keyword>